<proteinExistence type="predicted"/>
<gene>
    <name evidence="2" type="ORF">HQ605_10590</name>
</gene>
<organism evidence="2 3">
    <name type="scientific">Rhodococcoides kroppenstedtii</name>
    <dbReference type="NCBI Taxonomy" id="293050"/>
    <lineage>
        <taxon>Bacteria</taxon>
        <taxon>Bacillati</taxon>
        <taxon>Actinomycetota</taxon>
        <taxon>Actinomycetes</taxon>
        <taxon>Mycobacteriales</taxon>
        <taxon>Nocardiaceae</taxon>
        <taxon>Rhodococcoides</taxon>
    </lineage>
</organism>
<evidence type="ECO:0000313" key="3">
    <source>
        <dbReference type="Proteomes" id="UP001520140"/>
    </source>
</evidence>
<evidence type="ECO:0000256" key="1">
    <source>
        <dbReference type="SAM" id="MobiDB-lite"/>
    </source>
</evidence>
<accession>A0ABS7NTE2</accession>
<feature type="region of interest" description="Disordered" evidence="1">
    <location>
        <begin position="1"/>
        <end position="39"/>
    </location>
</feature>
<evidence type="ECO:0008006" key="4">
    <source>
        <dbReference type="Google" id="ProtNLM"/>
    </source>
</evidence>
<dbReference type="RefSeq" id="WP_068103813.1">
    <property type="nucleotide sequence ID" value="NZ_JABUKE010000008.1"/>
</dbReference>
<dbReference type="Proteomes" id="UP001520140">
    <property type="component" value="Unassembled WGS sequence"/>
</dbReference>
<comment type="caution">
    <text evidence="2">The sequence shown here is derived from an EMBL/GenBank/DDBJ whole genome shotgun (WGS) entry which is preliminary data.</text>
</comment>
<dbReference type="SUPFAM" id="SSF54060">
    <property type="entry name" value="His-Me finger endonucleases"/>
    <property type="match status" value="1"/>
</dbReference>
<keyword evidence="3" id="KW-1185">Reference proteome</keyword>
<dbReference type="EMBL" id="JABUKG010000009">
    <property type="protein sequence ID" value="MBY6321273.1"/>
    <property type="molecule type" value="Genomic_DNA"/>
</dbReference>
<evidence type="ECO:0000313" key="2">
    <source>
        <dbReference type="EMBL" id="MBY6321273.1"/>
    </source>
</evidence>
<feature type="compositionally biased region" description="Low complexity" evidence="1">
    <location>
        <begin position="1"/>
        <end position="12"/>
    </location>
</feature>
<sequence length="196" mass="20309">MPPHHPAAATPAVDGDDQLVLPGFDPAPPTPVRSSYRGTPLAAPPSAATIARFRAKVVVTPGCHFFVGAVSNPDGYGRINFVDGGAQRTVGAHRFALILVHGDLGPDAVGEHDCDETLCVRVGDGHLKLGTQSANLAHAVATGRHLGSTPAYRDPRGRYGRAVAIRDALLGGYDPDRLRAALAGVDADSIAAPTLF</sequence>
<name>A0ABS7NTE2_9NOCA</name>
<dbReference type="InterPro" id="IPR044925">
    <property type="entry name" value="His-Me_finger_sf"/>
</dbReference>
<reference evidence="2 3" key="1">
    <citation type="submission" date="2020-06" db="EMBL/GenBank/DDBJ databases">
        <title>Taxonomy, biology and ecology of Rhodococcus bacteria occurring in California pistachio and other woody hosts as revealed by genome sequence analyses.</title>
        <authorList>
            <person name="Gai Y."/>
            <person name="Riely B."/>
        </authorList>
    </citation>
    <scope>NUCLEOTIDE SEQUENCE [LARGE SCALE GENOMIC DNA]</scope>
    <source>
        <strain evidence="2 3">BP-284</strain>
    </source>
</reference>
<protein>
    <recommendedName>
        <fullName evidence="4">HNH endonuclease</fullName>
    </recommendedName>
</protein>